<evidence type="ECO:0000313" key="2">
    <source>
        <dbReference type="Proteomes" id="UP000299102"/>
    </source>
</evidence>
<sequence>MMVTPRRANARTGRDRPQFSERVKVPRYTLCVSRNAFFSEPRKPPENCARGNYAGILFTAVPLFPNWRRGTRDCFGKSVCARARLLPLQKKIDIKTGPALGALAPSHASFRPRLRPRGHRKELLHWRFDAGRSFALRSPESNIEAMKEVVENQPSAALDDCRTPLDLLKTPHKAT</sequence>
<name>A0A4C1W8J8_EUMVA</name>
<keyword evidence="2" id="KW-1185">Reference proteome</keyword>
<reference evidence="1 2" key="1">
    <citation type="journal article" date="2019" name="Commun. Biol.">
        <title>The bagworm genome reveals a unique fibroin gene that provides high tensile strength.</title>
        <authorList>
            <person name="Kono N."/>
            <person name="Nakamura H."/>
            <person name="Ohtoshi R."/>
            <person name="Tomita M."/>
            <person name="Numata K."/>
            <person name="Arakawa K."/>
        </authorList>
    </citation>
    <scope>NUCLEOTIDE SEQUENCE [LARGE SCALE GENOMIC DNA]</scope>
</reference>
<accession>A0A4C1W8J8</accession>
<proteinExistence type="predicted"/>
<gene>
    <name evidence="1" type="ORF">EVAR_38954_1</name>
</gene>
<dbReference type="EMBL" id="BGZK01000500">
    <property type="protein sequence ID" value="GBP47353.1"/>
    <property type="molecule type" value="Genomic_DNA"/>
</dbReference>
<dbReference type="AlphaFoldDB" id="A0A4C1W8J8"/>
<comment type="caution">
    <text evidence="1">The sequence shown here is derived from an EMBL/GenBank/DDBJ whole genome shotgun (WGS) entry which is preliminary data.</text>
</comment>
<dbReference type="Proteomes" id="UP000299102">
    <property type="component" value="Unassembled WGS sequence"/>
</dbReference>
<protein>
    <submittedName>
        <fullName evidence="1">Uncharacterized protein</fullName>
    </submittedName>
</protein>
<organism evidence="1 2">
    <name type="scientific">Eumeta variegata</name>
    <name type="common">Bagworm moth</name>
    <name type="synonym">Eumeta japonica</name>
    <dbReference type="NCBI Taxonomy" id="151549"/>
    <lineage>
        <taxon>Eukaryota</taxon>
        <taxon>Metazoa</taxon>
        <taxon>Ecdysozoa</taxon>
        <taxon>Arthropoda</taxon>
        <taxon>Hexapoda</taxon>
        <taxon>Insecta</taxon>
        <taxon>Pterygota</taxon>
        <taxon>Neoptera</taxon>
        <taxon>Endopterygota</taxon>
        <taxon>Lepidoptera</taxon>
        <taxon>Glossata</taxon>
        <taxon>Ditrysia</taxon>
        <taxon>Tineoidea</taxon>
        <taxon>Psychidae</taxon>
        <taxon>Oiketicinae</taxon>
        <taxon>Eumeta</taxon>
    </lineage>
</organism>
<evidence type="ECO:0000313" key="1">
    <source>
        <dbReference type="EMBL" id="GBP47353.1"/>
    </source>
</evidence>